<dbReference type="AlphaFoldDB" id="V6S365"/>
<keyword evidence="2" id="KW-0378">Hydrolase</keyword>
<reference evidence="5 6" key="1">
    <citation type="journal article" date="2015" name="Stand. Genomic Sci.">
        <title>Genomic Encyclopedia of Bacterial and Archaeal Type Strains, Phase III: the genomes of soil and plant-associated and newly described type strains.</title>
        <authorList>
            <person name="Whitman W.B."/>
            <person name="Woyke T."/>
            <person name="Klenk H.P."/>
            <person name="Zhou Y."/>
            <person name="Lilburn T.G."/>
            <person name="Beck B.J."/>
            <person name="De Vos P."/>
            <person name="Vandamme P."/>
            <person name="Eisen J.A."/>
            <person name="Garrity G."/>
            <person name="Hugenholtz P."/>
            <person name="Kyrpides N.C."/>
        </authorList>
    </citation>
    <scope>NUCLEOTIDE SEQUENCE [LARGE SCALE GENOMIC DNA]</scope>
    <source>
        <strain evidence="5 6">CGMCC 1.7270</strain>
    </source>
</reference>
<evidence type="ECO:0000313" key="5">
    <source>
        <dbReference type="EMBL" id="TWI10773.1"/>
    </source>
</evidence>
<dbReference type="InterPro" id="IPR051274">
    <property type="entry name" value="3-5_Exoribonuclease"/>
</dbReference>
<evidence type="ECO:0000256" key="2">
    <source>
        <dbReference type="ARBA" id="ARBA00022801"/>
    </source>
</evidence>
<dbReference type="RefSeq" id="WP_023570149.1">
    <property type="nucleotide sequence ID" value="NZ_AVBI01000012.1"/>
</dbReference>
<dbReference type="PANTHER" id="PTHR23044">
    <property type="entry name" value="3'-5' EXONUCLEASE ERI1-RELATED"/>
    <property type="match status" value="1"/>
</dbReference>
<dbReference type="CDD" id="cd06133">
    <property type="entry name" value="ERI-1_3'hExo_like"/>
    <property type="match status" value="1"/>
</dbReference>
<keyword evidence="3 5" id="KW-0269">Exonuclease</keyword>
<dbReference type="EMBL" id="VLKQ01000009">
    <property type="protein sequence ID" value="TWI10773.1"/>
    <property type="molecule type" value="Genomic_DNA"/>
</dbReference>
<evidence type="ECO:0000313" key="6">
    <source>
        <dbReference type="Proteomes" id="UP000319848"/>
    </source>
</evidence>
<dbReference type="Proteomes" id="UP000319848">
    <property type="component" value="Unassembled WGS sequence"/>
</dbReference>
<dbReference type="GO" id="GO:0003676">
    <property type="term" value="F:nucleic acid binding"/>
    <property type="evidence" value="ECO:0007669"/>
    <property type="project" value="InterPro"/>
</dbReference>
<dbReference type="OrthoDB" id="159416at2"/>
<protein>
    <submittedName>
        <fullName evidence="5">Inhibitor of KinA sporulation pathway (Predicted exonuclease)</fullName>
    </submittedName>
</protein>
<dbReference type="Gene3D" id="3.30.420.10">
    <property type="entry name" value="Ribonuclease H-like superfamily/Ribonuclease H"/>
    <property type="match status" value="1"/>
</dbReference>
<keyword evidence="1" id="KW-0540">Nuclease</keyword>
<dbReference type="SUPFAM" id="SSF53098">
    <property type="entry name" value="Ribonuclease H-like"/>
    <property type="match status" value="1"/>
</dbReference>
<evidence type="ECO:0000256" key="1">
    <source>
        <dbReference type="ARBA" id="ARBA00022722"/>
    </source>
</evidence>
<dbReference type="InterPro" id="IPR047201">
    <property type="entry name" value="ERI-1_3'hExo-like"/>
</dbReference>
<organism evidence="5 6">
    <name type="scientific">Flavobacterium cauense R2A-7</name>
    <dbReference type="NCBI Taxonomy" id="1341154"/>
    <lineage>
        <taxon>Bacteria</taxon>
        <taxon>Pseudomonadati</taxon>
        <taxon>Bacteroidota</taxon>
        <taxon>Flavobacteriia</taxon>
        <taxon>Flavobacteriales</taxon>
        <taxon>Flavobacteriaceae</taxon>
        <taxon>Flavobacterium</taxon>
    </lineage>
</organism>
<keyword evidence="6" id="KW-1185">Reference proteome</keyword>
<dbReference type="SMART" id="SM00479">
    <property type="entry name" value="EXOIII"/>
    <property type="match status" value="1"/>
</dbReference>
<dbReference type="InterPro" id="IPR013520">
    <property type="entry name" value="Ribonucl_H"/>
</dbReference>
<proteinExistence type="predicted"/>
<dbReference type="InterPro" id="IPR036397">
    <property type="entry name" value="RNaseH_sf"/>
</dbReference>
<sequence length="181" mass="19994">MAKLLDKIVVVDIEATCWEGKLPEGMISDIIEVGVCLLDVETGAITDNRGILVKPERSTISSFCTELTTITPELIEEEAVSFEKALRILKNDYKTQSRAWASFGAYDLRQFQKQCQALGKAYPFGPSHINVKTLFALKNKLGHELGMDGALKYFGIPLEGTHHRGVDDAKNIAKILSAILK</sequence>
<dbReference type="GO" id="GO:0000175">
    <property type="term" value="F:3'-5'-RNA exonuclease activity"/>
    <property type="evidence" value="ECO:0007669"/>
    <property type="project" value="InterPro"/>
</dbReference>
<evidence type="ECO:0000256" key="3">
    <source>
        <dbReference type="ARBA" id="ARBA00022839"/>
    </source>
</evidence>
<comment type="caution">
    <text evidence="5">The sequence shown here is derived from an EMBL/GenBank/DDBJ whole genome shotgun (WGS) entry which is preliminary data.</text>
</comment>
<dbReference type="PANTHER" id="PTHR23044:SF61">
    <property type="entry name" value="3'-5' EXORIBONUCLEASE 1-RELATED"/>
    <property type="match status" value="1"/>
</dbReference>
<evidence type="ECO:0000259" key="4">
    <source>
        <dbReference type="SMART" id="SM00479"/>
    </source>
</evidence>
<gene>
    <name evidence="5" type="ORF">IP98_02123</name>
</gene>
<dbReference type="Pfam" id="PF00929">
    <property type="entry name" value="RNase_T"/>
    <property type="match status" value="1"/>
</dbReference>
<feature type="domain" description="Exonuclease" evidence="4">
    <location>
        <begin position="7"/>
        <end position="181"/>
    </location>
</feature>
<dbReference type="STRING" id="1341154.FCR2A7T_09860"/>
<dbReference type="InterPro" id="IPR012337">
    <property type="entry name" value="RNaseH-like_sf"/>
</dbReference>
<dbReference type="GO" id="GO:0006259">
    <property type="term" value="P:DNA metabolic process"/>
    <property type="evidence" value="ECO:0007669"/>
    <property type="project" value="UniProtKB-ARBA"/>
</dbReference>
<accession>V6S365</accession>
<name>V6S365_9FLAO</name>